<keyword evidence="4 8" id="KW-0812">Transmembrane</keyword>
<accession>K9YN27</accession>
<comment type="similarity">
    <text evidence="2 8">Belongs to the ammonia transporter channel (TC 1.A.11.2) family.</text>
</comment>
<dbReference type="InterPro" id="IPR018047">
    <property type="entry name" value="Ammonium_transpt_CS"/>
</dbReference>
<reference evidence="11" key="1">
    <citation type="journal article" date="2013" name="Proc. Natl. Acad. Sci. U.S.A.">
        <title>Improving the coverage of the cyanobacterial phylum using diversity-driven genome sequencing.</title>
        <authorList>
            <person name="Shih P.M."/>
            <person name="Wu D."/>
            <person name="Latifi A."/>
            <person name="Axen S.D."/>
            <person name="Fewer D.P."/>
            <person name="Talla E."/>
            <person name="Calteau A."/>
            <person name="Cai F."/>
            <person name="Tandeau de Marsac N."/>
            <person name="Rippka R."/>
            <person name="Herdman M."/>
            <person name="Sivonen K."/>
            <person name="Coursin T."/>
            <person name="Laurent T."/>
            <person name="Goodwin L."/>
            <person name="Nolan M."/>
            <person name="Davenport K.W."/>
            <person name="Han C.S."/>
            <person name="Rubin E.M."/>
            <person name="Eisen J.A."/>
            <person name="Woyke T."/>
            <person name="Gugger M."/>
            <person name="Kerfeld C.A."/>
        </authorList>
    </citation>
    <scope>NUCLEOTIDE SEQUENCE [LARGE SCALE GENOMIC DNA]</scope>
    <source>
        <strain evidence="11">ATCC 29140 / PCC 7202</strain>
    </source>
</reference>
<feature type="transmembrane region" description="Helical" evidence="8">
    <location>
        <begin position="102"/>
        <end position="121"/>
    </location>
</feature>
<feature type="transmembrane region" description="Helical" evidence="8">
    <location>
        <begin position="21"/>
        <end position="44"/>
    </location>
</feature>
<evidence type="ECO:0000256" key="6">
    <source>
        <dbReference type="ARBA" id="ARBA00023136"/>
    </source>
</evidence>
<feature type="transmembrane region" description="Helical" evidence="8">
    <location>
        <begin position="226"/>
        <end position="247"/>
    </location>
</feature>
<feature type="transmembrane region" description="Helical" evidence="8">
    <location>
        <begin position="64"/>
        <end position="81"/>
    </location>
</feature>
<dbReference type="GO" id="GO:0008519">
    <property type="term" value="F:ammonium channel activity"/>
    <property type="evidence" value="ECO:0007669"/>
    <property type="project" value="InterPro"/>
</dbReference>
<keyword evidence="5 8" id="KW-1133">Transmembrane helix</keyword>
<dbReference type="PROSITE" id="PS01219">
    <property type="entry name" value="AMMONIUM_TRANSP"/>
    <property type="match status" value="1"/>
</dbReference>
<protein>
    <recommendedName>
        <fullName evidence="8">Ammonium transporter</fullName>
    </recommendedName>
</protein>
<gene>
    <name evidence="10" type="ordered locus">Cyast_2395</name>
</gene>
<dbReference type="InterPro" id="IPR029020">
    <property type="entry name" value="Ammonium/urea_transptr"/>
</dbReference>
<evidence type="ECO:0000256" key="3">
    <source>
        <dbReference type="ARBA" id="ARBA00022448"/>
    </source>
</evidence>
<keyword evidence="3 8" id="KW-0813">Transport</keyword>
<dbReference type="PANTHER" id="PTHR11730">
    <property type="entry name" value="AMMONIUM TRANSPORTER"/>
    <property type="match status" value="1"/>
</dbReference>
<dbReference type="eggNOG" id="COG0004">
    <property type="taxonomic scope" value="Bacteria"/>
</dbReference>
<dbReference type="GO" id="GO:0005886">
    <property type="term" value="C:plasma membrane"/>
    <property type="evidence" value="ECO:0007669"/>
    <property type="project" value="UniProtKB-SubCell"/>
</dbReference>
<dbReference type="GO" id="GO:0097272">
    <property type="term" value="P:ammonium homeostasis"/>
    <property type="evidence" value="ECO:0007669"/>
    <property type="project" value="TreeGrafter"/>
</dbReference>
<dbReference type="Proteomes" id="UP000010483">
    <property type="component" value="Chromosome"/>
</dbReference>
<evidence type="ECO:0000259" key="9">
    <source>
        <dbReference type="Pfam" id="PF00909"/>
    </source>
</evidence>
<feature type="transmembrane region" description="Helical" evidence="8">
    <location>
        <begin position="297"/>
        <end position="323"/>
    </location>
</feature>
<dbReference type="HOGENOM" id="CLU_000445_33_1_3"/>
<feature type="transmembrane region" description="Helical" evidence="8">
    <location>
        <begin position="268"/>
        <end position="285"/>
    </location>
</feature>
<feature type="transmembrane region" description="Helical" evidence="8">
    <location>
        <begin position="166"/>
        <end position="186"/>
    </location>
</feature>
<dbReference type="FunFam" id="1.10.3430.10:FF:000008">
    <property type="entry name" value="Ammonium transporter"/>
    <property type="match status" value="1"/>
</dbReference>
<comment type="subcellular location">
    <subcellularLocation>
        <location evidence="8">Cell membrane</location>
        <topology evidence="8">Multi-pass membrane protein</topology>
    </subcellularLocation>
    <subcellularLocation>
        <location evidence="1">Membrane</location>
        <topology evidence="1">Multi-pass membrane protein</topology>
    </subcellularLocation>
</comment>
<dbReference type="InterPro" id="IPR024041">
    <property type="entry name" value="NH4_transpt_AmtB-like_dom"/>
</dbReference>
<feature type="transmembrane region" description="Helical" evidence="8">
    <location>
        <begin position="426"/>
        <end position="449"/>
    </location>
</feature>
<evidence type="ECO:0000256" key="8">
    <source>
        <dbReference type="RuleBase" id="RU362002"/>
    </source>
</evidence>
<sequence>MLRLKTIEKRLKRIVKKIQLYPTWQGCVILSVILLLSCATSVGAQDTLAEMSAASRELRVGLNTLWMVLASILVISMNAGFAMLETGFCRRKNAVNLLSKNLIVFGISTITFWAIGFGLMFGDGNNLFGMSGFFLAGADNSPAIGADYVGVYTSLSDINVPLAAKFLFQVAFAGTAATIISGAVAERIKFIDFIIFSIFLVAIAYPVVGHWIWGGGWLAEQGFEDFAGSTVVHSVGGWSALTGAWILGPRTGKYPPSGGIMPLPGHNLSLATLGCFILWIGWFGFNAGSTMEVSQDIAYIALTTNLAAAAGAISATIISWVLAGKPDLSLIINGILSGLVAITAGCAFVSYSDAIVIGAIAGILVVVAVYYFDSIKIDDPVGAVSVHLVNGIWGTIAVGLFASPIISGDSEIRGLFTTGNMSLLGTQLLGILAVGVFVVIYSSIIWLVLKALLGLRVSQEEEYLGLDIGEHGMEAYNGFLEVEE</sequence>
<dbReference type="AlphaFoldDB" id="K9YN27"/>
<feature type="transmembrane region" description="Helical" evidence="8">
    <location>
        <begin position="330"/>
        <end position="348"/>
    </location>
</feature>
<feature type="domain" description="Ammonium transporter AmtB-like" evidence="9">
    <location>
        <begin position="65"/>
        <end position="476"/>
    </location>
</feature>
<dbReference type="NCBIfam" id="TIGR00836">
    <property type="entry name" value="amt"/>
    <property type="match status" value="1"/>
</dbReference>
<evidence type="ECO:0000256" key="5">
    <source>
        <dbReference type="ARBA" id="ARBA00022989"/>
    </source>
</evidence>
<dbReference type="SUPFAM" id="SSF111352">
    <property type="entry name" value="Ammonium transporter"/>
    <property type="match status" value="1"/>
</dbReference>
<evidence type="ECO:0000256" key="1">
    <source>
        <dbReference type="ARBA" id="ARBA00004141"/>
    </source>
</evidence>
<evidence type="ECO:0000256" key="4">
    <source>
        <dbReference type="ARBA" id="ARBA00022692"/>
    </source>
</evidence>
<dbReference type="STRING" id="292563.Cyast_2395"/>
<name>K9YN27_CYASC</name>
<organism evidence="10 11">
    <name type="scientific">Cyanobacterium stanieri (strain ATCC 29140 / PCC 7202)</name>
    <dbReference type="NCBI Taxonomy" id="292563"/>
    <lineage>
        <taxon>Bacteria</taxon>
        <taxon>Bacillati</taxon>
        <taxon>Cyanobacteriota</taxon>
        <taxon>Cyanophyceae</taxon>
        <taxon>Oscillatoriophycideae</taxon>
        <taxon>Chroococcales</taxon>
        <taxon>Geminocystaceae</taxon>
        <taxon>Cyanobacterium</taxon>
    </lineage>
</organism>
<dbReference type="PANTHER" id="PTHR11730:SF89">
    <property type="entry name" value="AMMONIUM TRANSPORTER SLL0108-RELATED"/>
    <property type="match status" value="1"/>
</dbReference>
<evidence type="ECO:0000313" key="11">
    <source>
        <dbReference type="Proteomes" id="UP000010483"/>
    </source>
</evidence>
<feature type="transmembrane region" description="Helical" evidence="8">
    <location>
        <begin position="384"/>
        <end position="406"/>
    </location>
</feature>
<dbReference type="KEGG" id="csn:Cyast_2395"/>
<feature type="transmembrane region" description="Helical" evidence="8">
    <location>
        <begin position="354"/>
        <end position="372"/>
    </location>
</feature>
<dbReference type="BioCyc" id="CSTA292563:G1353-2398-MONOMER"/>
<dbReference type="InterPro" id="IPR001905">
    <property type="entry name" value="Ammonium_transpt"/>
</dbReference>
<dbReference type="PATRIC" id="fig|292563.3.peg.2502"/>
<keyword evidence="6 8" id="KW-0472">Membrane</keyword>
<dbReference type="EMBL" id="CP003940">
    <property type="protein sequence ID" value="AFZ48341.1"/>
    <property type="molecule type" value="Genomic_DNA"/>
</dbReference>
<evidence type="ECO:0000256" key="2">
    <source>
        <dbReference type="ARBA" id="ARBA00005887"/>
    </source>
</evidence>
<evidence type="ECO:0000313" key="10">
    <source>
        <dbReference type="EMBL" id="AFZ48341.1"/>
    </source>
</evidence>
<keyword evidence="7 8" id="KW-0924">Ammonia transport</keyword>
<dbReference type="Pfam" id="PF00909">
    <property type="entry name" value="Ammonium_transp"/>
    <property type="match status" value="1"/>
</dbReference>
<dbReference type="Gene3D" id="1.10.3430.10">
    <property type="entry name" value="Ammonium transporter AmtB like domains"/>
    <property type="match status" value="1"/>
</dbReference>
<feature type="transmembrane region" description="Helical" evidence="8">
    <location>
        <begin position="193"/>
        <end position="214"/>
    </location>
</feature>
<evidence type="ECO:0000256" key="7">
    <source>
        <dbReference type="ARBA" id="ARBA00023177"/>
    </source>
</evidence>
<keyword evidence="11" id="KW-1185">Reference proteome</keyword>
<proteinExistence type="inferred from homology"/>